<feature type="transmembrane region" description="Helical" evidence="5">
    <location>
        <begin position="59"/>
        <end position="81"/>
    </location>
</feature>
<gene>
    <name evidence="6" type="ORF">WQ57_13610</name>
</gene>
<evidence type="ECO:0000256" key="1">
    <source>
        <dbReference type="ARBA" id="ARBA00004141"/>
    </source>
</evidence>
<name>A0A0M2STL8_9BACI</name>
<accession>A0A0M2STL8</accession>
<comment type="subcellular location">
    <subcellularLocation>
        <location evidence="1">Membrane</location>
        <topology evidence="1">Multi-pass membrane protein</topology>
    </subcellularLocation>
</comment>
<evidence type="ECO:0000313" key="7">
    <source>
        <dbReference type="Proteomes" id="UP000034166"/>
    </source>
</evidence>
<keyword evidence="2 5" id="KW-0812">Transmembrane</keyword>
<proteinExistence type="predicted"/>
<dbReference type="RefSeq" id="WP_046524321.1">
    <property type="nucleotide sequence ID" value="NZ_LAYY01000014.1"/>
</dbReference>
<evidence type="ECO:0000256" key="2">
    <source>
        <dbReference type="ARBA" id="ARBA00022692"/>
    </source>
</evidence>
<evidence type="ECO:0000256" key="5">
    <source>
        <dbReference type="SAM" id="Phobius"/>
    </source>
</evidence>
<evidence type="ECO:0000256" key="3">
    <source>
        <dbReference type="ARBA" id="ARBA00022989"/>
    </source>
</evidence>
<evidence type="ECO:0000313" key="6">
    <source>
        <dbReference type="EMBL" id="KKK37478.1"/>
    </source>
</evidence>
<dbReference type="PATRIC" id="fig|1408103.3.peg.3058"/>
<dbReference type="CDD" id="cd16914">
    <property type="entry name" value="EcfT"/>
    <property type="match status" value="1"/>
</dbReference>
<feature type="transmembrane region" description="Helical" evidence="5">
    <location>
        <begin position="101"/>
        <end position="123"/>
    </location>
</feature>
<feature type="transmembrane region" description="Helical" evidence="5">
    <location>
        <begin position="235"/>
        <end position="256"/>
    </location>
</feature>
<dbReference type="PANTHER" id="PTHR33514">
    <property type="entry name" value="PROTEIN ABCI12, CHLOROPLASTIC"/>
    <property type="match status" value="1"/>
</dbReference>
<comment type="caution">
    <text evidence="6">The sequence shown here is derived from an EMBL/GenBank/DDBJ whole genome shotgun (WGS) entry which is preliminary data.</text>
</comment>
<protein>
    <submittedName>
        <fullName evidence="6">ABC transporter permease</fullName>
    </submittedName>
</protein>
<organism evidence="6 7">
    <name type="scientific">Mesobacillus campisalis</name>
    <dbReference type="NCBI Taxonomy" id="1408103"/>
    <lineage>
        <taxon>Bacteria</taxon>
        <taxon>Bacillati</taxon>
        <taxon>Bacillota</taxon>
        <taxon>Bacilli</taxon>
        <taxon>Bacillales</taxon>
        <taxon>Bacillaceae</taxon>
        <taxon>Mesobacillus</taxon>
    </lineage>
</organism>
<dbReference type="PANTHER" id="PTHR33514:SF1">
    <property type="entry name" value="ABC TRANSPORTER PERMEASE"/>
    <property type="match status" value="1"/>
</dbReference>
<dbReference type="GO" id="GO:0005886">
    <property type="term" value="C:plasma membrane"/>
    <property type="evidence" value="ECO:0007669"/>
    <property type="project" value="TreeGrafter"/>
</dbReference>
<sequence length="257" mass="29548">MNLYQNETWLHSVNPSLKLLGLTILCIGALWIHDLNYMVTVTVGILVLFLGFTGQRFRYLFLLFIPFMFIFLSTSSAMIMFGQGETTWFKWGLVHITEESFLRGMLVGLRALLFAALGLTFALTTKPVNLFYSLMQQAKLKPKYAYSFMAALRLIPIMMEEFQTIRNAMKVRGVEKQLGTQGITFKLKACSIPLLSGSIRRAHRIAVAMEAKQFSESPHRTYYYQFRFSYVDTLFILYFALLLSAGYFVAVWIPFLP</sequence>
<keyword evidence="4 5" id="KW-0472">Membrane</keyword>
<dbReference type="EMBL" id="LAYY01000014">
    <property type="protein sequence ID" value="KKK37478.1"/>
    <property type="molecule type" value="Genomic_DNA"/>
</dbReference>
<reference evidence="6 7" key="1">
    <citation type="submission" date="2015-04" db="EMBL/GenBank/DDBJ databases">
        <title>Taxonomic description and genome sequence of Bacillus campisalis sp. nov., a novel member of the genus Bacillus isolated from solar saltern.</title>
        <authorList>
            <person name="Mathan Kumar R."/>
            <person name="Kaur G."/>
            <person name="Kumar A."/>
            <person name="Singh N.K."/>
            <person name="Kaur N."/>
            <person name="Kumar N."/>
            <person name="Mayilraj S."/>
        </authorList>
    </citation>
    <scope>NUCLEOTIDE SEQUENCE [LARGE SCALE GENOMIC DNA]</scope>
    <source>
        <strain evidence="6 7">SA2-6</strain>
    </source>
</reference>
<dbReference type="Proteomes" id="UP000034166">
    <property type="component" value="Unassembled WGS sequence"/>
</dbReference>
<keyword evidence="3 5" id="KW-1133">Transmembrane helix</keyword>
<keyword evidence="7" id="KW-1185">Reference proteome</keyword>
<dbReference type="OrthoDB" id="92887at2"/>
<dbReference type="InterPro" id="IPR003339">
    <property type="entry name" value="ABC/ECF_trnsptr_transmembrane"/>
</dbReference>
<dbReference type="AlphaFoldDB" id="A0A0M2STL8"/>
<evidence type="ECO:0000256" key="4">
    <source>
        <dbReference type="ARBA" id="ARBA00023136"/>
    </source>
</evidence>
<dbReference type="Pfam" id="PF02361">
    <property type="entry name" value="CbiQ"/>
    <property type="match status" value="1"/>
</dbReference>
<feature type="transmembrane region" description="Helical" evidence="5">
    <location>
        <begin position="20"/>
        <end position="52"/>
    </location>
</feature>